<feature type="signal peptide" evidence="2">
    <location>
        <begin position="1"/>
        <end position="22"/>
    </location>
</feature>
<feature type="chain" id="PRO_5043336466" description="Secreted protein" evidence="2">
    <location>
        <begin position="23"/>
        <end position="162"/>
    </location>
</feature>
<evidence type="ECO:0008006" key="5">
    <source>
        <dbReference type="Google" id="ProtNLM"/>
    </source>
</evidence>
<evidence type="ECO:0000313" key="3">
    <source>
        <dbReference type="EMBL" id="BFG02208.1"/>
    </source>
</evidence>
<keyword evidence="2" id="KW-0732">Signal</keyword>
<proteinExistence type="predicted"/>
<dbReference type="EMBL" id="AP029266">
    <property type="protein sequence ID" value="BFG02208.1"/>
    <property type="molecule type" value="Genomic_DNA"/>
</dbReference>
<keyword evidence="4" id="KW-1185">Reference proteome</keyword>
<dbReference type="Proteomes" id="UP001500889">
    <property type="component" value="Chromosome A"/>
</dbReference>
<sequence>MRLLHVMFACIFAHFLILLTGGAYNCVECQCLANATLADRCFIEENDVYTEVEQPLCKYIRSTALQRKITIRLPKAWLNYLKRLRALIRANVKMIIKQQRTNPKALVELRGAQTMKSQKRPRPRQSLPHISNARSIVMGESGSVKQNKSKAPHYDNYPTFPF</sequence>
<gene>
    <name evidence="3" type="ORF">DMAD_01779</name>
</gene>
<evidence type="ECO:0000256" key="1">
    <source>
        <dbReference type="SAM" id="MobiDB-lite"/>
    </source>
</evidence>
<evidence type="ECO:0000256" key="2">
    <source>
        <dbReference type="SAM" id="SignalP"/>
    </source>
</evidence>
<name>A0AAU9G2V1_DROMD</name>
<accession>A0AAU9G2V1</accession>
<dbReference type="AlphaFoldDB" id="A0AAU9G2V1"/>
<evidence type="ECO:0000313" key="4">
    <source>
        <dbReference type="Proteomes" id="UP001500889"/>
    </source>
</evidence>
<reference evidence="3 4" key="1">
    <citation type="submission" date="2024-02" db="EMBL/GenBank/DDBJ databases">
        <title>A chromosome-level genome assembly of Drosophila madeirensis, a fruit fly species endemic to Madeira island.</title>
        <authorList>
            <person name="Tomihara K."/>
            <person name="Llopart A."/>
            <person name="Yamamoto D."/>
        </authorList>
    </citation>
    <scope>NUCLEOTIDE SEQUENCE [LARGE SCALE GENOMIC DNA]</scope>
    <source>
        <strain evidence="3 4">RF1</strain>
    </source>
</reference>
<organism evidence="3 4">
    <name type="scientific">Drosophila madeirensis</name>
    <name type="common">Fruit fly</name>
    <dbReference type="NCBI Taxonomy" id="30013"/>
    <lineage>
        <taxon>Eukaryota</taxon>
        <taxon>Metazoa</taxon>
        <taxon>Ecdysozoa</taxon>
        <taxon>Arthropoda</taxon>
        <taxon>Hexapoda</taxon>
        <taxon>Insecta</taxon>
        <taxon>Pterygota</taxon>
        <taxon>Neoptera</taxon>
        <taxon>Endopterygota</taxon>
        <taxon>Diptera</taxon>
        <taxon>Brachycera</taxon>
        <taxon>Muscomorpha</taxon>
        <taxon>Ephydroidea</taxon>
        <taxon>Drosophilidae</taxon>
        <taxon>Drosophila</taxon>
        <taxon>Sophophora</taxon>
    </lineage>
</organism>
<protein>
    <recommendedName>
        <fullName evidence="5">Secreted protein</fullName>
    </recommendedName>
</protein>
<feature type="region of interest" description="Disordered" evidence="1">
    <location>
        <begin position="111"/>
        <end position="162"/>
    </location>
</feature>